<dbReference type="EMBL" id="JBBPFD010000002">
    <property type="protein sequence ID" value="KAK7939007.1"/>
    <property type="molecule type" value="Genomic_DNA"/>
</dbReference>
<evidence type="ECO:0000313" key="3">
    <source>
        <dbReference type="Proteomes" id="UP001460270"/>
    </source>
</evidence>
<evidence type="ECO:0000313" key="2">
    <source>
        <dbReference type="EMBL" id="KAK7939007.1"/>
    </source>
</evidence>
<gene>
    <name evidence="2" type="ORF">WMY93_002333</name>
</gene>
<feature type="region of interest" description="Disordered" evidence="1">
    <location>
        <begin position="670"/>
        <end position="744"/>
    </location>
</feature>
<sequence length="819" mass="94077">MHQKEMDDYRQFMAKPVQEMCLQSFSAETLRPLRRTRIITTLNKSPKSSQESSGQKATPEQTAKDLQMTETTPLRRTRIITTPRKHPKVCVSQGQGEIREQTVQTPETWRPSKRTRIITTLSKCPKACDDIEDNVLDRPEIRVLMQYTKNKLRATMDEVKQETSILEDVQAKEACLLSESTNTQSKSHHGNSTVDNVLDCPEIRVLLQYTKSKLRATMDKAKQETYLINRSLRSQEVKSIFSHQTSHASTPEQNVQTSEASIPLRPTRIIKRPKILEETKEACLLNQSPNTLSVNPRGDDVLDRPEIRVLIQYTKSKLRARADEVKQETNLLNRSLRSQEIRSVFSQQTKTSLDTSGQNVLDCPEIRVLLQYTKSKLRATMDKAKQETYLINRSLRSQEVKSIFSHETSHESTPEQNVQTSEASIPLRPTRIIKRPKILEETKEACLLNQSPNTLSVNPRGDDVLDRPEIRVLIQKTKSKLRARADDVKQETNLLNRSLRSQEIRSVFSQQTKTSLDTSGQNVLDRPEIRVLIQETKAKLKATIDEAKQDTYLLERSLTSQEIKSIFSNQTKTHKDFPGQASTPKQTVQTVQTSRPLRRSKGMTNLNMHLKTLEEFQTKETCLLSPSTTRRDDNVIDLPEIHVLSEKIEEMENTTVNLRARTDEVFQETFLSNRSPRSREIKSTLRPSLEPSRSESAKRSQASKEKSFMYEIVNPRLGQKLSESPRMPRTEEPTRQKDTRQTPNNISGLVENVIVSRIGNRWQTKRVKKQFSTTPKEEEERRIWSSKKPGGFRWRTLTFSRKKAGTSTKKGLQNLTTAH</sequence>
<comment type="caution">
    <text evidence="2">The sequence shown here is derived from an EMBL/GenBank/DDBJ whole genome shotgun (WGS) entry which is preliminary data.</text>
</comment>
<protein>
    <submittedName>
        <fullName evidence="2">Uncharacterized protein</fullName>
    </submittedName>
</protein>
<organism evidence="2 3">
    <name type="scientific">Mugilogobius chulae</name>
    <name type="common">yellowstripe goby</name>
    <dbReference type="NCBI Taxonomy" id="88201"/>
    <lineage>
        <taxon>Eukaryota</taxon>
        <taxon>Metazoa</taxon>
        <taxon>Chordata</taxon>
        <taxon>Craniata</taxon>
        <taxon>Vertebrata</taxon>
        <taxon>Euteleostomi</taxon>
        <taxon>Actinopterygii</taxon>
        <taxon>Neopterygii</taxon>
        <taxon>Teleostei</taxon>
        <taxon>Neoteleostei</taxon>
        <taxon>Acanthomorphata</taxon>
        <taxon>Gobiaria</taxon>
        <taxon>Gobiiformes</taxon>
        <taxon>Gobioidei</taxon>
        <taxon>Gobiidae</taxon>
        <taxon>Gobionellinae</taxon>
        <taxon>Mugilogobius</taxon>
    </lineage>
</organism>
<feature type="compositionally biased region" description="Basic and acidic residues" evidence="1">
    <location>
        <begin position="692"/>
        <end position="708"/>
    </location>
</feature>
<name>A0AAW0Q3B2_9GOBI</name>
<feature type="compositionally biased region" description="Basic and acidic residues" evidence="1">
    <location>
        <begin position="726"/>
        <end position="740"/>
    </location>
</feature>
<reference evidence="3" key="1">
    <citation type="submission" date="2024-04" db="EMBL/GenBank/DDBJ databases">
        <title>Salinicola lusitanus LLJ914,a marine bacterium isolated from the Okinawa Trough.</title>
        <authorList>
            <person name="Li J."/>
        </authorList>
    </citation>
    <scope>NUCLEOTIDE SEQUENCE [LARGE SCALE GENOMIC DNA]</scope>
</reference>
<proteinExistence type="predicted"/>
<evidence type="ECO:0000256" key="1">
    <source>
        <dbReference type="SAM" id="MobiDB-lite"/>
    </source>
</evidence>
<feature type="compositionally biased region" description="Polar residues" evidence="1">
    <location>
        <begin position="580"/>
        <end position="595"/>
    </location>
</feature>
<dbReference type="AlphaFoldDB" id="A0AAW0Q3B2"/>
<feature type="region of interest" description="Disordered" evidence="1">
    <location>
        <begin position="41"/>
        <end position="95"/>
    </location>
</feature>
<accession>A0AAW0Q3B2</accession>
<keyword evidence="3" id="KW-1185">Reference proteome</keyword>
<dbReference type="Proteomes" id="UP001460270">
    <property type="component" value="Unassembled WGS sequence"/>
</dbReference>
<feature type="compositionally biased region" description="Basic residues" evidence="1">
    <location>
        <begin position="75"/>
        <end position="88"/>
    </location>
</feature>
<feature type="compositionally biased region" description="Polar residues" evidence="1">
    <location>
        <begin position="43"/>
        <end position="61"/>
    </location>
</feature>
<feature type="region of interest" description="Disordered" evidence="1">
    <location>
        <begin position="573"/>
        <end position="595"/>
    </location>
</feature>